<dbReference type="KEGG" id="bliq:INP51_07185"/>
<dbReference type="GO" id="GO:0071972">
    <property type="term" value="F:peptidoglycan L,D-transpeptidase activity"/>
    <property type="evidence" value="ECO:0007669"/>
    <property type="project" value="TreeGrafter"/>
</dbReference>
<name>A0A7M2RMW7_9FIRM</name>
<dbReference type="GO" id="GO:0009252">
    <property type="term" value="P:peptidoglycan biosynthetic process"/>
    <property type="evidence" value="ECO:0007669"/>
    <property type="project" value="UniProtKB-KW"/>
</dbReference>
<dbReference type="PANTHER" id="PTHR30627">
    <property type="entry name" value="PEPTIDOGLYCAN D,D-TRANSPEPTIDASE"/>
    <property type="match status" value="1"/>
</dbReference>
<dbReference type="PANTHER" id="PTHR30627:SF2">
    <property type="entry name" value="PEPTIDOGLYCAN D,D-TRANSPEPTIDASE MRDA"/>
    <property type="match status" value="1"/>
</dbReference>
<keyword evidence="5 11" id="KW-0812">Transmembrane</keyword>
<evidence type="ECO:0000256" key="4">
    <source>
        <dbReference type="ARBA" id="ARBA00022475"/>
    </source>
</evidence>
<dbReference type="Gene3D" id="3.90.1310.10">
    <property type="entry name" value="Penicillin-binding protein 2a (Domain 2)"/>
    <property type="match status" value="1"/>
</dbReference>
<accession>A0A7M2RMW7</accession>
<protein>
    <submittedName>
        <fullName evidence="14">Peptidase</fullName>
    </submittedName>
</protein>
<evidence type="ECO:0000256" key="6">
    <source>
        <dbReference type="ARBA" id="ARBA00022960"/>
    </source>
</evidence>
<dbReference type="RefSeq" id="WP_193737014.1">
    <property type="nucleotide sequence ID" value="NZ_CP063304.1"/>
</dbReference>
<feature type="domain" description="Penicillin-binding protein transpeptidase" evidence="12">
    <location>
        <begin position="626"/>
        <end position="945"/>
    </location>
</feature>
<keyword evidence="10" id="KW-0961">Cell wall biogenesis/degradation</keyword>
<evidence type="ECO:0000256" key="1">
    <source>
        <dbReference type="ARBA" id="ARBA00004167"/>
    </source>
</evidence>
<gene>
    <name evidence="14" type="ORF">INP51_07185</name>
</gene>
<sequence>MVKKIKKWLSEGGKKRSGILLGIFVIMTGVLIYRVFSLQVIHGKEYAEDFNLKITKTRPLKSTRGNIYDRNGNLLAYNQLSNSVTLEDNGSYSGRREKNLSLNGEIYHLIQIIQKNGDTLDSDFHIKVDANDNYVFDLEENSTALNRFRADVFGKKTIEELKPEEKSATPDDIMNHLIDGKNESCFGLINSKTPYKETELKEAGLPKELSKSEQLSIVNVRYQLRLTEFMKYLSVTVARDVSDATVAAVKENQSDLQGVNIQEDSKRVYTDPEYFASILGYTGKPSAEELEELQAENKSYSSNSIIGKSGMEKFMETTLQGKDGEEKVVVDSGGKVLQVLKGSRREPTTGDNVYLSLDKDLQKAFYKILEQRIAGVLVFNLQNIKNIDKNVINDNSSFPIPIYDVYSALIDNSVIDISHFGKDDATQLEKNVLAKFNEKQRETFDKIQIELTGSKPKSYNDQSEEMQTYMTYIVDDMLTKDTGILDPDKIEKSDEVYKKWKDGTISLQEYLTYAASQNWIDITQISDEKTYLNSTEVYSSLARYISEKLSLDNNFSKLLYHYMIMDDIISGTDICQLLYDQNLLTKDDDEYQQFTTGKLTPFDLLRSKIEKLEITPAQLALDPCSGSIVVTDPNTGKLLACVSYPGYDNNKLANQMDASYFQKLNSDLSSPFYNKATQQRTAPGSTFKLVTTAAGLTEGVIDKNTTVNCTGRFGVGLVDPSDELNCVALSGHGPLSIVNAIKESCNVFFCTVAYKLGLDENNHFSQNLALSQIQKYANMFQLGEKTGIEITESKSQVTTTLPIPSAIGQATHSYTTVSLARYASTLENEGTNYKLSLLDKITDASDKTVRNIEPEVTGNVELANGTWDIIHEGMNKVAKKIPELNQLPVEVYGKTGTAEESDTRPNHGLFIGFAHGEGKEDIAMAIRIPYGYSSTNAAMVAKDILSYYYNVEDKDDVLTGVADSEGASNVRTD</sequence>
<dbReference type="GO" id="GO:0005886">
    <property type="term" value="C:plasma membrane"/>
    <property type="evidence" value="ECO:0007669"/>
    <property type="project" value="UniProtKB-SubCell"/>
</dbReference>
<evidence type="ECO:0000256" key="5">
    <source>
        <dbReference type="ARBA" id="ARBA00022692"/>
    </source>
</evidence>
<dbReference type="Proteomes" id="UP000593601">
    <property type="component" value="Chromosome"/>
</dbReference>
<dbReference type="InterPro" id="IPR050515">
    <property type="entry name" value="Beta-lactam/transpept"/>
</dbReference>
<evidence type="ECO:0000256" key="9">
    <source>
        <dbReference type="ARBA" id="ARBA00023136"/>
    </source>
</evidence>
<comment type="subcellular location">
    <subcellularLocation>
        <location evidence="2">Cell membrane</location>
    </subcellularLocation>
    <subcellularLocation>
        <location evidence="1">Membrane</location>
        <topology evidence="1">Single-pass membrane protein</topology>
    </subcellularLocation>
</comment>
<keyword evidence="9 11" id="KW-0472">Membrane</keyword>
<evidence type="ECO:0000256" key="8">
    <source>
        <dbReference type="ARBA" id="ARBA00022989"/>
    </source>
</evidence>
<proteinExistence type="inferred from homology"/>
<dbReference type="InterPro" id="IPR005311">
    <property type="entry name" value="PBP_dimer"/>
</dbReference>
<reference evidence="14 15" key="1">
    <citation type="submission" date="2020-10" db="EMBL/GenBank/DDBJ databases">
        <title>Blautia liquoris sp.nov., isolated from the mud in a fermentation cellar used for the production of Chinese strong-flavoured liquor.</title>
        <authorList>
            <person name="Lu L."/>
        </authorList>
    </citation>
    <scope>NUCLEOTIDE SEQUENCE [LARGE SCALE GENOMIC DNA]</scope>
    <source>
        <strain evidence="14 15">LZLJ-3</strain>
    </source>
</reference>
<keyword evidence="15" id="KW-1185">Reference proteome</keyword>
<evidence type="ECO:0000256" key="7">
    <source>
        <dbReference type="ARBA" id="ARBA00022984"/>
    </source>
</evidence>
<evidence type="ECO:0000259" key="13">
    <source>
        <dbReference type="Pfam" id="PF03717"/>
    </source>
</evidence>
<evidence type="ECO:0000256" key="2">
    <source>
        <dbReference type="ARBA" id="ARBA00004236"/>
    </source>
</evidence>
<evidence type="ECO:0000256" key="11">
    <source>
        <dbReference type="SAM" id="Phobius"/>
    </source>
</evidence>
<dbReference type="InterPro" id="IPR012338">
    <property type="entry name" value="Beta-lactam/transpept-like"/>
</dbReference>
<keyword evidence="6" id="KW-0133">Cell shape</keyword>
<dbReference type="Pfam" id="PF00905">
    <property type="entry name" value="Transpeptidase"/>
    <property type="match status" value="1"/>
</dbReference>
<dbReference type="GO" id="GO:0008658">
    <property type="term" value="F:penicillin binding"/>
    <property type="evidence" value="ECO:0007669"/>
    <property type="project" value="InterPro"/>
</dbReference>
<feature type="transmembrane region" description="Helical" evidence="11">
    <location>
        <begin position="20"/>
        <end position="36"/>
    </location>
</feature>
<comment type="similarity">
    <text evidence="3">Belongs to the transpeptidase family.</text>
</comment>
<dbReference type="Gene3D" id="3.40.710.10">
    <property type="entry name" value="DD-peptidase/beta-lactamase superfamily"/>
    <property type="match status" value="1"/>
</dbReference>
<evidence type="ECO:0000256" key="3">
    <source>
        <dbReference type="ARBA" id="ARBA00007171"/>
    </source>
</evidence>
<organism evidence="14 15">
    <name type="scientific">Blautia liquoris</name>
    <dbReference type="NCBI Taxonomy" id="2779518"/>
    <lineage>
        <taxon>Bacteria</taxon>
        <taxon>Bacillati</taxon>
        <taxon>Bacillota</taxon>
        <taxon>Clostridia</taxon>
        <taxon>Lachnospirales</taxon>
        <taxon>Lachnospiraceae</taxon>
        <taxon>Blautia</taxon>
    </lineage>
</organism>
<dbReference type="SUPFAM" id="SSF56601">
    <property type="entry name" value="beta-lactamase/transpeptidase-like"/>
    <property type="match status" value="1"/>
</dbReference>
<keyword evidence="8 11" id="KW-1133">Transmembrane helix</keyword>
<dbReference type="EMBL" id="CP063304">
    <property type="protein sequence ID" value="QOV20700.1"/>
    <property type="molecule type" value="Genomic_DNA"/>
</dbReference>
<dbReference type="Gene3D" id="1.10.10.1230">
    <property type="entry name" value="Penicillin-binding protein, N-terminal non-catalytic domain, head sub-domain"/>
    <property type="match status" value="1"/>
</dbReference>
<dbReference type="GO" id="GO:0071555">
    <property type="term" value="P:cell wall organization"/>
    <property type="evidence" value="ECO:0007669"/>
    <property type="project" value="UniProtKB-KW"/>
</dbReference>
<dbReference type="InterPro" id="IPR001460">
    <property type="entry name" value="PCN-bd_Tpept"/>
</dbReference>
<keyword evidence="4" id="KW-1003">Cell membrane</keyword>
<evidence type="ECO:0000313" key="14">
    <source>
        <dbReference type="EMBL" id="QOV20700.1"/>
    </source>
</evidence>
<evidence type="ECO:0000256" key="10">
    <source>
        <dbReference type="ARBA" id="ARBA00023316"/>
    </source>
</evidence>
<keyword evidence="7" id="KW-0573">Peptidoglycan synthesis</keyword>
<feature type="domain" description="Penicillin-binding protein dimerisation" evidence="13">
    <location>
        <begin position="61"/>
        <end position="339"/>
    </location>
</feature>
<dbReference type="Pfam" id="PF03717">
    <property type="entry name" value="PBP_dimer"/>
    <property type="match status" value="1"/>
</dbReference>
<evidence type="ECO:0000313" key="15">
    <source>
        <dbReference type="Proteomes" id="UP000593601"/>
    </source>
</evidence>
<dbReference type="GO" id="GO:0008360">
    <property type="term" value="P:regulation of cell shape"/>
    <property type="evidence" value="ECO:0007669"/>
    <property type="project" value="UniProtKB-KW"/>
</dbReference>
<dbReference type="SUPFAM" id="SSF56519">
    <property type="entry name" value="Penicillin binding protein dimerisation domain"/>
    <property type="match status" value="1"/>
</dbReference>
<dbReference type="InterPro" id="IPR036138">
    <property type="entry name" value="PBP_dimer_sf"/>
</dbReference>
<evidence type="ECO:0000259" key="12">
    <source>
        <dbReference type="Pfam" id="PF00905"/>
    </source>
</evidence>
<dbReference type="AlphaFoldDB" id="A0A7M2RMW7"/>